<evidence type="ECO:0000256" key="2">
    <source>
        <dbReference type="ARBA" id="ARBA00022777"/>
    </source>
</evidence>
<dbReference type="PANTHER" id="PTHR34383">
    <property type="entry name" value="POLYPHOSPHATE:AMP PHOSPHOTRANSFERASE-RELATED"/>
    <property type="match status" value="1"/>
</dbReference>
<name>A0ABX8VHI7_9MYCO</name>
<dbReference type="EMBL" id="CP080333">
    <property type="protein sequence ID" value="QYL15436.1"/>
    <property type="molecule type" value="Genomic_DNA"/>
</dbReference>
<dbReference type="NCBIfam" id="TIGR03709">
    <property type="entry name" value="PPK2_rel_1"/>
    <property type="match status" value="1"/>
</dbReference>
<protein>
    <submittedName>
        <fullName evidence="4">Polyphosphate kinase 2 family protein</fullName>
    </submittedName>
</protein>
<keyword evidence="2 4" id="KW-0418">Kinase</keyword>
<evidence type="ECO:0000259" key="3">
    <source>
        <dbReference type="Pfam" id="PF03976"/>
    </source>
</evidence>
<dbReference type="InterPro" id="IPR022300">
    <property type="entry name" value="PPK2-rel_1"/>
</dbReference>
<gene>
    <name evidence="4" type="ORF">K0O64_20290</name>
</gene>
<proteinExistence type="predicted"/>
<evidence type="ECO:0000256" key="1">
    <source>
        <dbReference type="ARBA" id="ARBA00022679"/>
    </source>
</evidence>
<dbReference type="Pfam" id="PF03976">
    <property type="entry name" value="PPK2"/>
    <property type="match status" value="1"/>
</dbReference>
<feature type="domain" description="Polyphosphate kinase-2-related" evidence="3">
    <location>
        <begin position="36"/>
        <end position="264"/>
    </location>
</feature>
<evidence type="ECO:0000313" key="5">
    <source>
        <dbReference type="Proteomes" id="UP000825367"/>
    </source>
</evidence>
<keyword evidence="1" id="KW-0808">Transferase</keyword>
<organism evidence="4 5">
    <name type="scientific">Mycolicibacterium pallens</name>
    <dbReference type="NCBI Taxonomy" id="370524"/>
    <lineage>
        <taxon>Bacteria</taxon>
        <taxon>Bacillati</taxon>
        <taxon>Actinomycetota</taxon>
        <taxon>Actinomycetes</taxon>
        <taxon>Mycobacteriales</taxon>
        <taxon>Mycobacteriaceae</taxon>
        <taxon>Mycolicibacterium</taxon>
    </lineage>
</organism>
<keyword evidence="5" id="KW-1185">Reference proteome</keyword>
<dbReference type="InterPro" id="IPR027417">
    <property type="entry name" value="P-loop_NTPase"/>
</dbReference>
<dbReference type="Proteomes" id="UP000825367">
    <property type="component" value="Chromosome"/>
</dbReference>
<dbReference type="InterPro" id="IPR016898">
    <property type="entry name" value="Polyphosphate_phosphotransfera"/>
</dbReference>
<dbReference type="InterPro" id="IPR022488">
    <property type="entry name" value="PPK2-related"/>
</dbReference>
<dbReference type="Gene3D" id="3.40.50.300">
    <property type="entry name" value="P-loop containing nucleotide triphosphate hydrolases"/>
    <property type="match status" value="1"/>
</dbReference>
<accession>A0ABX8VHI7</accession>
<reference evidence="4 5" key="1">
    <citation type="submission" date="2021-07" db="EMBL/GenBank/DDBJ databases">
        <title>Whole genome sequencing of non-tuberculosis mycobacteria type-strains.</title>
        <authorList>
            <person name="Igarashi Y."/>
            <person name="Osugi A."/>
            <person name="Mitarai S."/>
        </authorList>
    </citation>
    <scope>NUCLEOTIDE SEQUENCE [LARGE SCALE GENOMIC DNA]</scope>
    <source>
        <strain evidence="4 5">JCM 16370</strain>
    </source>
</reference>
<dbReference type="GO" id="GO:0016301">
    <property type="term" value="F:kinase activity"/>
    <property type="evidence" value="ECO:0007669"/>
    <property type="project" value="UniProtKB-KW"/>
</dbReference>
<dbReference type="PIRSF" id="PIRSF028756">
    <property type="entry name" value="PPK2_prd"/>
    <property type="match status" value="1"/>
</dbReference>
<dbReference type="PANTHER" id="PTHR34383:SF3">
    <property type="entry name" value="POLYPHOSPHATE:AMP PHOSPHOTRANSFERASE"/>
    <property type="match status" value="1"/>
</dbReference>
<dbReference type="SUPFAM" id="SSF52540">
    <property type="entry name" value="P-loop containing nucleoside triphosphate hydrolases"/>
    <property type="match status" value="1"/>
</dbReference>
<evidence type="ECO:0000313" key="4">
    <source>
        <dbReference type="EMBL" id="QYL15436.1"/>
    </source>
</evidence>
<sequence>MSPQWEHLAAGTLVAPGTVVNLAKDFDPGLRDRHIRKDEHDAALLDAKRVLMDLQDKFLASADRALLIILQAIDAAGKDSTIKHVMSGLNPEGVHVYNFTAPSAHERAHDYLWRHQRVLPELGRIAVFNRSHYENVLITRVHPETLWPQSAVPQEDNIWHNRFRSINAWERHLTDNGTTIIKLFLNLSRAEQSRRFLARIQNPEKNWKFSVADLQERAFWDDYQVAFEEMLTHTSTRWAPWYVIPSDRKWFGHLCTSAVLVNVLRGLNPHYPAVDPRTKAQLAHAEQQLLDGN</sequence>